<proteinExistence type="predicted"/>
<evidence type="ECO:0000313" key="1">
    <source>
        <dbReference type="EMBL" id="KAH8002690.1"/>
    </source>
</evidence>
<evidence type="ECO:0000313" key="2">
    <source>
        <dbReference type="Proteomes" id="UP000827872"/>
    </source>
</evidence>
<accession>A0ACB8FBT0</accession>
<reference evidence="1" key="1">
    <citation type="submission" date="2021-08" db="EMBL/GenBank/DDBJ databases">
        <title>The first chromosome-level gecko genome reveals the dynamic sex chromosomes of Neotropical dwarf geckos (Sphaerodactylidae: Sphaerodactylus).</title>
        <authorList>
            <person name="Pinto B.J."/>
            <person name="Keating S.E."/>
            <person name="Gamble T."/>
        </authorList>
    </citation>
    <scope>NUCLEOTIDE SEQUENCE</scope>
    <source>
        <strain evidence="1">TG3544</strain>
    </source>
</reference>
<name>A0ACB8FBT0_9SAUR</name>
<organism evidence="1 2">
    <name type="scientific">Sphaerodactylus townsendi</name>
    <dbReference type="NCBI Taxonomy" id="933632"/>
    <lineage>
        <taxon>Eukaryota</taxon>
        <taxon>Metazoa</taxon>
        <taxon>Chordata</taxon>
        <taxon>Craniata</taxon>
        <taxon>Vertebrata</taxon>
        <taxon>Euteleostomi</taxon>
        <taxon>Lepidosauria</taxon>
        <taxon>Squamata</taxon>
        <taxon>Bifurcata</taxon>
        <taxon>Gekkota</taxon>
        <taxon>Sphaerodactylidae</taxon>
        <taxon>Sphaerodactylus</taxon>
    </lineage>
</organism>
<keyword evidence="2" id="KW-1185">Reference proteome</keyword>
<gene>
    <name evidence="1" type="ORF">K3G42_027228</name>
</gene>
<dbReference type="Proteomes" id="UP000827872">
    <property type="component" value="Linkage Group LG08"/>
</dbReference>
<dbReference type="EMBL" id="CM037621">
    <property type="protein sequence ID" value="KAH8002690.1"/>
    <property type="molecule type" value="Genomic_DNA"/>
</dbReference>
<protein>
    <submittedName>
        <fullName evidence="1">Uncharacterized protein</fullName>
    </submittedName>
</protein>
<sequence length="437" mass="49562">MSSTYGNVYTLWLGSTPMVVVNGYQAVKEVLVTRSEDFAERPVPIFLQDLIHDAQGVLFSNGHHWKQQRRFSLMTLRNLGLGKPVLEDSIQQEAGVLIETFARQNGKPIDPSGPFLAAINNVIATMLFGHSFSSEQDTFQHLIDGSKAMQQFSGKMWPRLYEAFPMVMKPLQPILQRTLLALSHWKQLERLVQNEIREHQKGGVPEEPRDFIDSYLAQVEKCKGDPASTFTGKNMVQVILELFIAGSDTSTVALRWALLCMVEHPEIQEQVQEELDTVLDPSHVIRYEDRKILPFTNAVLHETQRFSSLSAVGVFHKSSKNTSIKGMPLSKGVMILPNLYSVHYDPEQWETPYKFNPGHFLDKDGNFVKKDAFLLFSAGIRVCLGEKMARTMLFILFTSLMRAFRFQLPEGVKKINREAILGIALTPHPYKLCAIPR</sequence>
<comment type="caution">
    <text evidence="1">The sequence shown here is derived from an EMBL/GenBank/DDBJ whole genome shotgun (WGS) entry which is preliminary data.</text>
</comment>